<evidence type="ECO:0000313" key="2">
    <source>
        <dbReference type="Proteomes" id="UP001597369"/>
    </source>
</evidence>
<keyword evidence="2" id="KW-1185">Reference proteome</keyword>
<reference evidence="2" key="1">
    <citation type="journal article" date="2019" name="Int. J. Syst. Evol. Microbiol.">
        <title>The Global Catalogue of Microorganisms (GCM) 10K type strain sequencing project: providing services to taxonomists for standard genome sequencing and annotation.</title>
        <authorList>
            <consortium name="The Broad Institute Genomics Platform"/>
            <consortium name="The Broad Institute Genome Sequencing Center for Infectious Disease"/>
            <person name="Wu L."/>
            <person name="Ma J."/>
        </authorList>
    </citation>
    <scope>NUCLEOTIDE SEQUENCE [LARGE SCALE GENOMIC DNA]</scope>
    <source>
        <strain evidence="2">JCM 16545</strain>
    </source>
</reference>
<sequence length="62" mass="7380">MSFLYNVLPQCLDKQLYTTNLLLRPYQEGDEHDFMRLVQENTPALDPAFRGRGTRWMMPECK</sequence>
<comment type="caution">
    <text evidence="1">The sequence shown here is derived from an EMBL/GenBank/DDBJ whole genome shotgun (WGS) entry which is preliminary data.</text>
</comment>
<accession>A0ABW4WTN6</accession>
<dbReference type="RefSeq" id="WP_229961375.1">
    <property type="nucleotide sequence ID" value="NZ_JAJJWI010000012.1"/>
</dbReference>
<dbReference type="Proteomes" id="UP001597369">
    <property type="component" value="Unassembled WGS sequence"/>
</dbReference>
<dbReference type="EMBL" id="JBHUHV010000017">
    <property type="protein sequence ID" value="MFD2066108.1"/>
    <property type="molecule type" value="Genomic_DNA"/>
</dbReference>
<proteinExistence type="predicted"/>
<protein>
    <submittedName>
        <fullName evidence="1">Uncharacterized protein</fullName>
    </submittedName>
</protein>
<organism evidence="1 2">
    <name type="scientific">Pontibacter silvestris</name>
    <dbReference type="NCBI Taxonomy" id="2305183"/>
    <lineage>
        <taxon>Bacteria</taxon>
        <taxon>Pseudomonadati</taxon>
        <taxon>Bacteroidota</taxon>
        <taxon>Cytophagia</taxon>
        <taxon>Cytophagales</taxon>
        <taxon>Hymenobacteraceae</taxon>
        <taxon>Pontibacter</taxon>
    </lineage>
</organism>
<gene>
    <name evidence="1" type="ORF">ACFSKU_04385</name>
</gene>
<name>A0ABW4WTN6_9BACT</name>
<evidence type="ECO:0000313" key="1">
    <source>
        <dbReference type="EMBL" id="MFD2066108.1"/>
    </source>
</evidence>